<dbReference type="PANTHER" id="PTHR33451:SF5">
    <property type="entry name" value="NA+_H+ ANTIPORTER"/>
    <property type="match status" value="1"/>
</dbReference>
<keyword evidence="1" id="KW-1133">Transmembrane helix</keyword>
<feature type="transmembrane region" description="Helical" evidence="1">
    <location>
        <begin position="401"/>
        <end position="428"/>
    </location>
</feature>
<feature type="transmembrane region" description="Helical" evidence="1">
    <location>
        <begin position="46"/>
        <end position="61"/>
    </location>
</feature>
<evidence type="ECO:0000313" key="3">
    <source>
        <dbReference type="Proteomes" id="UP000030008"/>
    </source>
</evidence>
<evidence type="ECO:0000256" key="1">
    <source>
        <dbReference type="SAM" id="Phobius"/>
    </source>
</evidence>
<evidence type="ECO:0000313" key="2">
    <source>
        <dbReference type="EMBL" id="KGJ52876.1"/>
    </source>
</evidence>
<feature type="transmembrane region" description="Helical" evidence="1">
    <location>
        <begin position="20"/>
        <end position="40"/>
    </location>
</feature>
<dbReference type="AlphaFoldDB" id="A0A099I5Q3"/>
<protein>
    <submittedName>
        <fullName evidence="2">Membrane protein</fullName>
    </submittedName>
</protein>
<proteinExistence type="predicted"/>
<feature type="transmembrane region" description="Helical" evidence="1">
    <location>
        <begin position="119"/>
        <end position="145"/>
    </location>
</feature>
<name>A0A099I5Q3_CLOIN</name>
<feature type="transmembrane region" description="Helical" evidence="1">
    <location>
        <begin position="310"/>
        <end position="331"/>
    </location>
</feature>
<accession>A0A099I5Q3</accession>
<sequence length="485" mass="52002">MKKNDVNALLKFHMHQEFAVLPIVLYVLLSGIIMICFHYYSMKALILAAVLAILIGFLLCADKAHYWDAIVHGLAQYGNARLIMIFMVIGIFSKLLAVGQIGSGFVWIGMHLHLSGGSFTVFCFLVSSLISMGAGAPIAALLAVVPIFYPAGVLMGADPAILTGAMLSGIFFGDALSPSSQVIHTTIASQHDPVTNKGADLLRVMKQRLPYLLIAGILSTVLFYALGTSGSAQNPELLASMCNPKGLWMLLPILLLLIICFKTSDLFVGVTYAIVAGIIVGIATGLFRFSDLISIQYETQELHGILFDGLSGVVDIIISTILLYGLIAIAVEGGMMEKCCNYLTSRKAVQHAAGAEAMISLGVGIVNILLAGCVLPSILMFKDIADTIGKKAGISPERRSILLTAMTTNITAIIPINSAFVMGAVTVINQLAANHAYLPVVTPFQIFLSSYYCLLLTLICGIWVVLGAGREGEHKYSMTYHHAKE</sequence>
<dbReference type="EMBL" id="JQIF01000050">
    <property type="protein sequence ID" value="KGJ52876.1"/>
    <property type="molecule type" value="Genomic_DNA"/>
</dbReference>
<comment type="caution">
    <text evidence="2">The sequence shown here is derived from an EMBL/GenBank/DDBJ whole genome shotgun (WGS) entry which is preliminary data.</text>
</comment>
<keyword evidence="1" id="KW-0472">Membrane</keyword>
<feature type="transmembrane region" description="Helical" evidence="1">
    <location>
        <begin position="209"/>
        <end position="226"/>
    </location>
</feature>
<dbReference type="PANTHER" id="PTHR33451">
    <property type="entry name" value="MALATE-2H(+)/NA(+)-LACTATE ANTIPORTER"/>
    <property type="match status" value="1"/>
</dbReference>
<organism evidence="2 3">
    <name type="scientific">Clostridium innocuum</name>
    <dbReference type="NCBI Taxonomy" id="1522"/>
    <lineage>
        <taxon>Bacteria</taxon>
        <taxon>Bacillati</taxon>
        <taxon>Bacillota</taxon>
        <taxon>Clostridia</taxon>
        <taxon>Eubacteriales</taxon>
        <taxon>Clostridiaceae</taxon>
        <taxon>Clostridium</taxon>
    </lineage>
</organism>
<feature type="transmembrane region" description="Helical" evidence="1">
    <location>
        <begin position="357"/>
        <end position="381"/>
    </location>
</feature>
<dbReference type="Proteomes" id="UP000030008">
    <property type="component" value="Unassembled WGS sequence"/>
</dbReference>
<feature type="transmembrane region" description="Helical" evidence="1">
    <location>
        <begin position="82"/>
        <end position="107"/>
    </location>
</feature>
<dbReference type="RefSeq" id="WP_044905643.1">
    <property type="nucleotide sequence ID" value="NZ_JQIF01000050.1"/>
</dbReference>
<keyword evidence="1" id="KW-0812">Transmembrane</keyword>
<feature type="transmembrane region" description="Helical" evidence="1">
    <location>
        <begin position="247"/>
        <end position="264"/>
    </location>
</feature>
<dbReference type="InterPro" id="IPR052180">
    <property type="entry name" value="NhaC_Na-H+_Antiporter"/>
</dbReference>
<gene>
    <name evidence="2" type="ORF">CIAN88_12010</name>
</gene>
<feature type="transmembrane region" description="Helical" evidence="1">
    <location>
        <begin position="448"/>
        <end position="468"/>
    </location>
</feature>
<feature type="transmembrane region" description="Helical" evidence="1">
    <location>
        <begin position="270"/>
        <end position="289"/>
    </location>
</feature>
<reference evidence="2 3" key="1">
    <citation type="submission" date="2014-08" db="EMBL/GenBank/DDBJ databases">
        <title>Clostridium innocuum, an unnegligible vancomycin-resistant pathogen causing extra-intestinal infections.</title>
        <authorList>
            <person name="Feng Y."/>
            <person name="Chiu C.-H."/>
        </authorList>
    </citation>
    <scope>NUCLEOTIDE SEQUENCE [LARGE SCALE GENOMIC DNA]</scope>
    <source>
        <strain evidence="2 3">AN88</strain>
    </source>
</reference>